<evidence type="ECO:0000313" key="10">
    <source>
        <dbReference type="Proteomes" id="UP000823860"/>
    </source>
</evidence>
<dbReference type="SUPFAM" id="SSF48452">
    <property type="entry name" value="TPR-like"/>
    <property type="match status" value="1"/>
</dbReference>
<feature type="domain" description="SusD-like N-terminal" evidence="8">
    <location>
        <begin position="26"/>
        <end position="231"/>
    </location>
</feature>
<organism evidence="9 10">
    <name type="scientific">Candidatus Bacteroides intestinavium</name>
    <dbReference type="NCBI Taxonomy" id="2838469"/>
    <lineage>
        <taxon>Bacteria</taxon>
        <taxon>Pseudomonadati</taxon>
        <taxon>Bacteroidota</taxon>
        <taxon>Bacteroidia</taxon>
        <taxon>Bacteroidales</taxon>
        <taxon>Bacteroidaceae</taxon>
        <taxon>Bacteroides</taxon>
    </lineage>
</organism>
<evidence type="ECO:0000256" key="1">
    <source>
        <dbReference type="ARBA" id="ARBA00004442"/>
    </source>
</evidence>
<feature type="region of interest" description="Disordered" evidence="6">
    <location>
        <begin position="714"/>
        <end position="736"/>
    </location>
</feature>
<keyword evidence="4" id="KW-0472">Membrane</keyword>
<dbReference type="EMBL" id="DWZE01000090">
    <property type="protein sequence ID" value="HJA83928.1"/>
    <property type="molecule type" value="Genomic_DNA"/>
</dbReference>
<evidence type="ECO:0000256" key="4">
    <source>
        <dbReference type="ARBA" id="ARBA00023136"/>
    </source>
</evidence>
<evidence type="ECO:0000256" key="6">
    <source>
        <dbReference type="SAM" id="MobiDB-lite"/>
    </source>
</evidence>
<evidence type="ECO:0000259" key="7">
    <source>
        <dbReference type="Pfam" id="PF07980"/>
    </source>
</evidence>
<dbReference type="InterPro" id="IPR033985">
    <property type="entry name" value="SusD-like_N"/>
</dbReference>
<reference evidence="9" key="1">
    <citation type="journal article" date="2021" name="PeerJ">
        <title>Extensive microbial diversity within the chicken gut microbiome revealed by metagenomics and culture.</title>
        <authorList>
            <person name="Gilroy R."/>
            <person name="Ravi A."/>
            <person name="Getino M."/>
            <person name="Pursley I."/>
            <person name="Horton D.L."/>
            <person name="Alikhan N.F."/>
            <person name="Baker D."/>
            <person name="Gharbi K."/>
            <person name="Hall N."/>
            <person name="Watson M."/>
            <person name="Adriaenssens E.M."/>
            <person name="Foster-Nyarko E."/>
            <person name="Jarju S."/>
            <person name="Secka A."/>
            <person name="Antonio M."/>
            <person name="Oren A."/>
            <person name="Chaudhuri R.R."/>
            <person name="La Ragione R."/>
            <person name="Hildebrand F."/>
            <person name="Pallen M.J."/>
        </authorList>
    </citation>
    <scope>NUCLEOTIDE SEQUENCE</scope>
    <source>
        <strain evidence="9">ChiHecec1B25-7008</strain>
    </source>
</reference>
<sequence>MKLSLKHIYLCSMIGAAGLMTTSCEDFLDRQPITNLTPEAYFTSADQVSAYVINYYADQLRDSRNNLLTHGPGTYNGGKARNDDATDNYYVAQGSLTYFAGNKLVPAGKNLQTLYERVRVWNWLLEQVLPKMEAGTLQGAEQYVGEAYFFRALAYYNGLVQFGDLPIVETVLPDDNAILVENSARQPRNLVARFILADLDRAANLIGSKASVGSQRVNREVVLTFKSRVALFEGTFEKYHRGTGRVPGDANWPGASYNQGFSIDQDAEVNYFLEQAIDAAAQVADATTLTNNSHQMNPEWGQLSGWNPYFDMFSTPDLNSYDEILLWRQYTGTSGAHSAAFYPTRGGDQAGLSRAYIRSFLMKDGLPYYASSQYEGDLSVSQEKANRDERLQLFVFGENDPIASDPNDTRTVVTEEGPDGEPVSHQEMLYVDTLNLAGGELQVRDLTGYRSRKYVSYDWNQINTSVISTTGCPVFRSAEALLNYIEAYYERYGNLDSKATSYWQQLRSRAGVSTDIQATINATDLDQEFYLENGVVKGDLAVYSGADRVDATLYNIRRERRCEFIAEGMRWDDLKRWRSWDPILASGNVRFMYQGMNIWDEAFKKYGIDRHYPISGYEDYFRIGAIGEGEDQEALRDQYPYLAYSTKTPFIVDGTGGSGNVSAPDDPLTGKYISPLRIDTRNSYELRNGYSWYEAYYLEPLGVQDLTLTATDPTDPSTSVMYQNPNWPTTAGRAER</sequence>
<dbReference type="GO" id="GO:0009279">
    <property type="term" value="C:cell outer membrane"/>
    <property type="evidence" value="ECO:0007669"/>
    <property type="project" value="UniProtKB-SubCell"/>
</dbReference>
<feature type="domain" description="RagB/SusD" evidence="7">
    <location>
        <begin position="341"/>
        <end position="605"/>
    </location>
</feature>
<comment type="caution">
    <text evidence="9">The sequence shown here is derived from an EMBL/GenBank/DDBJ whole genome shotgun (WGS) entry which is preliminary data.</text>
</comment>
<evidence type="ECO:0000313" key="9">
    <source>
        <dbReference type="EMBL" id="HJA83928.1"/>
    </source>
</evidence>
<comment type="similarity">
    <text evidence="2">Belongs to the SusD family.</text>
</comment>
<dbReference type="InterPro" id="IPR012944">
    <property type="entry name" value="SusD_RagB_dom"/>
</dbReference>
<accession>A0A9D2KTH1</accession>
<evidence type="ECO:0000256" key="5">
    <source>
        <dbReference type="ARBA" id="ARBA00023237"/>
    </source>
</evidence>
<name>A0A9D2KTH1_9BACE</name>
<reference evidence="9" key="2">
    <citation type="submission" date="2021-04" db="EMBL/GenBank/DDBJ databases">
        <authorList>
            <person name="Gilroy R."/>
        </authorList>
    </citation>
    <scope>NUCLEOTIDE SEQUENCE</scope>
    <source>
        <strain evidence="9">ChiHecec1B25-7008</strain>
    </source>
</reference>
<dbReference type="AlphaFoldDB" id="A0A9D2KTH1"/>
<gene>
    <name evidence="9" type="ORF">H9785_08175</name>
</gene>
<evidence type="ECO:0000259" key="8">
    <source>
        <dbReference type="Pfam" id="PF14322"/>
    </source>
</evidence>
<dbReference type="PROSITE" id="PS51257">
    <property type="entry name" value="PROKAR_LIPOPROTEIN"/>
    <property type="match status" value="1"/>
</dbReference>
<dbReference type="Pfam" id="PF07980">
    <property type="entry name" value="SusD_RagB"/>
    <property type="match status" value="1"/>
</dbReference>
<proteinExistence type="inferred from homology"/>
<dbReference type="Proteomes" id="UP000823860">
    <property type="component" value="Unassembled WGS sequence"/>
</dbReference>
<feature type="compositionally biased region" description="Polar residues" evidence="6">
    <location>
        <begin position="720"/>
        <end position="729"/>
    </location>
</feature>
<evidence type="ECO:0000256" key="3">
    <source>
        <dbReference type="ARBA" id="ARBA00022729"/>
    </source>
</evidence>
<protein>
    <submittedName>
        <fullName evidence="9">RagB/SusD family nutrient uptake outer membrane protein</fullName>
    </submittedName>
</protein>
<dbReference type="Pfam" id="PF14322">
    <property type="entry name" value="SusD-like_3"/>
    <property type="match status" value="1"/>
</dbReference>
<comment type="subcellular location">
    <subcellularLocation>
        <location evidence="1">Cell outer membrane</location>
    </subcellularLocation>
</comment>
<keyword evidence="5" id="KW-0998">Cell outer membrane</keyword>
<dbReference type="InterPro" id="IPR011990">
    <property type="entry name" value="TPR-like_helical_dom_sf"/>
</dbReference>
<keyword evidence="3" id="KW-0732">Signal</keyword>
<evidence type="ECO:0000256" key="2">
    <source>
        <dbReference type="ARBA" id="ARBA00006275"/>
    </source>
</evidence>
<dbReference type="Gene3D" id="1.25.40.390">
    <property type="match status" value="1"/>
</dbReference>